<evidence type="ECO:0000259" key="5">
    <source>
        <dbReference type="Pfam" id="PF05598"/>
    </source>
</evidence>
<feature type="domain" description="Transposase InsH N-terminal" evidence="5">
    <location>
        <begin position="25"/>
        <end position="109"/>
    </location>
</feature>
<dbReference type="NCBIfam" id="NF033581">
    <property type="entry name" value="transpos_IS5_4"/>
    <property type="match status" value="1"/>
</dbReference>
<evidence type="ECO:0000256" key="3">
    <source>
        <dbReference type="ARBA" id="ARBA00023172"/>
    </source>
</evidence>
<dbReference type="InterPro" id="IPR002559">
    <property type="entry name" value="Transposase_11"/>
</dbReference>
<comment type="caution">
    <text evidence="6">The sequence shown here is derived from an EMBL/GenBank/DDBJ whole genome shotgun (WGS) entry which is preliminary data.</text>
</comment>
<keyword evidence="2" id="KW-0238">DNA-binding</keyword>
<protein>
    <submittedName>
        <fullName evidence="6">Transposase DDE domain protein</fullName>
    </submittedName>
</protein>
<evidence type="ECO:0000256" key="1">
    <source>
        <dbReference type="ARBA" id="ARBA00003544"/>
    </source>
</evidence>
<dbReference type="Pfam" id="PF05598">
    <property type="entry name" value="DUF772"/>
    <property type="match status" value="1"/>
</dbReference>
<evidence type="ECO:0000313" key="6">
    <source>
        <dbReference type="EMBL" id="OIQ70295.1"/>
    </source>
</evidence>
<keyword evidence="3" id="KW-0233">DNA recombination</keyword>
<comment type="function">
    <text evidence="1">Involved in the transposition of the insertion sequence IS5.</text>
</comment>
<dbReference type="Pfam" id="PF01609">
    <property type="entry name" value="DDE_Tnp_1"/>
    <property type="match status" value="1"/>
</dbReference>
<dbReference type="PANTHER" id="PTHR35604">
    <property type="entry name" value="TRANSPOSASE INSH FOR INSERTION SEQUENCE ELEMENT IS5A-RELATED"/>
    <property type="match status" value="1"/>
</dbReference>
<name>A0A1J5PRC3_9ZZZZ</name>
<organism evidence="6">
    <name type="scientific">mine drainage metagenome</name>
    <dbReference type="NCBI Taxonomy" id="410659"/>
    <lineage>
        <taxon>unclassified sequences</taxon>
        <taxon>metagenomes</taxon>
        <taxon>ecological metagenomes</taxon>
    </lineage>
</organism>
<evidence type="ECO:0000256" key="2">
    <source>
        <dbReference type="ARBA" id="ARBA00023125"/>
    </source>
</evidence>
<dbReference type="EMBL" id="MLJW01004271">
    <property type="protein sequence ID" value="OIQ70295.1"/>
    <property type="molecule type" value="Genomic_DNA"/>
</dbReference>
<dbReference type="GO" id="GO:0003677">
    <property type="term" value="F:DNA binding"/>
    <property type="evidence" value="ECO:0007669"/>
    <property type="project" value="UniProtKB-KW"/>
</dbReference>
<reference evidence="6" key="1">
    <citation type="submission" date="2016-10" db="EMBL/GenBank/DDBJ databases">
        <title>Sequence of Gallionella enrichment culture.</title>
        <authorList>
            <person name="Poehlein A."/>
            <person name="Muehling M."/>
            <person name="Daniel R."/>
        </authorList>
    </citation>
    <scope>NUCLEOTIDE SEQUENCE</scope>
</reference>
<accession>A0A1J5PRC3</accession>
<dbReference type="InterPro" id="IPR047959">
    <property type="entry name" value="Transpos_IS5"/>
</dbReference>
<evidence type="ECO:0000259" key="4">
    <source>
        <dbReference type="Pfam" id="PF01609"/>
    </source>
</evidence>
<dbReference type="AlphaFoldDB" id="A0A1J5PRC3"/>
<dbReference type="GO" id="GO:0006313">
    <property type="term" value="P:DNA transposition"/>
    <property type="evidence" value="ECO:0007669"/>
    <property type="project" value="InterPro"/>
</dbReference>
<proteinExistence type="predicted"/>
<dbReference type="GO" id="GO:0004803">
    <property type="term" value="F:transposase activity"/>
    <property type="evidence" value="ECO:0007669"/>
    <property type="project" value="InterPro"/>
</dbReference>
<gene>
    <name evidence="6" type="ORF">GALL_480920</name>
</gene>
<sequence>MSVKQTGQLSFVEALVPGGLQGSGRLDRLADLVKWYRFEKLLGRLRGEGPGRPGYRPLMMFKALLLQSLYGLSDPQLEEALVDRLSFRRFAGLSLEDEAPDHTTICRFRLRLIDEGLLEKLFAELDRQLEQAGVILKRGTMLDATLIETGAAAPPRGDASPVDPDARFARRSGKPGSTYGYKAHVGVDEGSGLIRSVITTPANVNDTTPADDLIRGDEPVVWADAAYHTHAREAALKAKGVKPRLMRRPNKHHPKLSPRMARYNQLIARRRAAVETTFATFKRRMGLTAIRYLGLTKASAQVLLVTMAFNLRRWVTLSPA</sequence>
<feature type="domain" description="Transposase IS4-like" evidence="4">
    <location>
        <begin position="138"/>
        <end position="311"/>
    </location>
</feature>
<dbReference type="PANTHER" id="PTHR35604:SF2">
    <property type="entry name" value="TRANSPOSASE INSH FOR INSERTION SEQUENCE ELEMENT IS5A-RELATED"/>
    <property type="match status" value="1"/>
</dbReference>
<dbReference type="InterPro" id="IPR008490">
    <property type="entry name" value="Transposase_InsH_N"/>
</dbReference>